<dbReference type="PANTHER" id="PTHR11019:SF199">
    <property type="entry name" value="HTH-TYPE TRANSCRIPTIONAL REGULATOR NIMR"/>
    <property type="match status" value="1"/>
</dbReference>
<keyword evidence="3" id="KW-0804">Transcription</keyword>
<gene>
    <name evidence="5" type="ORF">LVJ82_03865</name>
</gene>
<evidence type="ECO:0000256" key="3">
    <source>
        <dbReference type="ARBA" id="ARBA00023163"/>
    </source>
</evidence>
<evidence type="ECO:0000256" key="2">
    <source>
        <dbReference type="ARBA" id="ARBA00023125"/>
    </source>
</evidence>
<keyword evidence="6" id="KW-1185">Reference proteome</keyword>
<evidence type="ECO:0000313" key="6">
    <source>
        <dbReference type="Proteomes" id="UP000832011"/>
    </source>
</evidence>
<dbReference type="Proteomes" id="UP000832011">
    <property type="component" value="Chromosome"/>
</dbReference>
<evidence type="ECO:0000259" key="4">
    <source>
        <dbReference type="PROSITE" id="PS01124"/>
    </source>
</evidence>
<dbReference type="InterPro" id="IPR018060">
    <property type="entry name" value="HTH_AraC"/>
</dbReference>
<organism evidence="5 6">
    <name type="scientific">Vitreoscilla massiliensis</name>
    <dbReference type="NCBI Taxonomy" id="1689272"/>
    <lineage>
        <taxon>Bacteria</taxon>
        <taxon>Pseudomonadati</taxon>
        <taxon>Pseudomonadota</taxon>
        <taxon>Betaproteobacteria</taxon>
        <taxon>Neisseriales</taxon>
        <taxon>Neisseriaceae</taxon>
        <taxon>Vitreoscilla</taxon>
    </lineage>
</organism>
<dbReference type="EMBL" id="CP091511">
    <property type="protein sequence ID" value="UOO90134.1"/>
    <property type="molecule type" value="Genomic_DNA"/>
</dbReference>
<dbReference type="SUPFAM" id="SSF46689">
    <property type="entry name" value="Homeodomain-like"/>
    <property type="match status" value="2"/>
</dbReference>
<evidence type="ECO:0000313" key="5">
    <source>
        <dbReference type="EMBL" id="UOO90134.1"/>
    </source>
</evidence>
<dbReference type="Gene3D" id="1.10.10.60">
    <property type="entry name" value="Homeodomain-like"/>
    <property type="match status" value="1"/>
</dbReference>
<dbReference type="InterPro" id="IPR018062">
    <property type="entry name" value="HTH_AraC-typ_CS"/>
</dbReference>
<dbReference type="InterPro" id="IPR009057">
    <property type="entry name" value="Homeodomain-like_sf"/>
</dbReference>
<evidence type="ECO:0000256" key="1">
    <source>
        <dbReference type="ARBA" id="ARBA00023015"/>
    </source>
</evidence>
<dbReference type="SUPFAM" id="SSF51182">
    <property type="entry name" value="RmlC-like cupins"/>
    <property type="match status" value="1"/>
</dbReference>
<dbReference type="InterPro" id="IPR003313">
    <property type="entry name" value="AraC-bd"/>
</dbReference>
<dbReference type="SMART" id="SM00342">
    <property type="entry name" value="HTH_ARAC"/>
    <property type="match status" value="1"/>
</dbReference>
<dbReference type="Pfam" id="PF12833">
    <property type="entry name" value="HTH_18"/>
    <property type="match status" value="1"/>
</dbReference>
<dbReference type="Pfam" id="PF02311">
    <property type="entry name" value="AraC_binding"/>
    <property type="match status" value="1"/>
</dbReference>
<proteinExistence type="predicted"/>
<accession>A0ABY4E3R0</accession>
<name>A0ABY4E3R0_9NEIS</name>
<keyword evidence="1" id="KW-0805">Transcription regulation</keyword>
<dbReference type="InterPro" id="IPR011051">
    <property type="entry name" value="RmlC_Cupin_sf"/>
</dbReference>
<reference evidence="5 6" key="1">
    <citation type="journal article" date="2022" name="Res Sq">
        <title>Evolution of multicellular longitudinally dividing oral cavity symbionts (Neisseriaceae).</title>
        <authorList>
            <person name="Nyongesa S."/>
            <person name="Weber P."/>
            <person name="Bernet E."/>
            <person name="Pullido F."/>
            <person name="Nieckarz M."/>
            <person name="Delaby M."/>
            <person name="Nieves C."/>
            <person name="Viehboeck T."/>
            <person name="Krause N."/>
            <person name="Rivera-Millot A."/>
            <person name="Nakamura A."/>
            <person name="Vischer N."/>
            <person name="VanNieuwenhze M."/>
            <person name="Brun Y."/>
            <person name="Cava F."/>
            <person name="Bulgheresi S."/>
            <person name="Veyrier F."/>
        </authorList>
    </citation>
    <scope>NUCLEOTIDE SEQUENCE [LARGE SCALE GENOMIC DNA]</scope>
    <source>
        <strain evidence="5 6">SN4</strain>
    </source>
</reference>
<dbReference type="InterPro" id="IPR014710">
    <property type="entry name" value="RmlC-like_jellyroll"/>
</dbReference>
<dbReference type="RefSeq" id="WP_058355972.1">
    <property type="nucleotide sequence ID" value="NZ_CABKVG010000008.1"/>
</dbReference>
<keyword evidence="2" id="KW-0238">DNA-binding</keyword>
<dbReference type="PANTHER" id="PTHR11019">
    <property type="entry name" value="HTH-TYPE TRANSCRIPTIONAL REGULATOR NIMR"/>
    <property type="match status" value="1"/>
</dbReference>
<dbReference type="Gene3D" id="2.60.120.10">
    <property type="entry name" value="Jelly Rolls"/>
    <property type="match status" value="1"/>
</dbReference>
<dbReference type="PROSITE" id="PS00041">
    <property type="entry name" value="HTH_ARAC_FAMILY_1"/>
    <property type="match status" value="1"/>
</dbReference>
<feature type="domain" description="HTH araC/xylS-type" evidence="4">
    <location>
        <begin position="174"/>
        <end position="274"/>
    </location>
</feature>
<dbReference type="PROSITE" id="PS01124">
    <property type="entry name" value="HTH_ARAC_FAMILY_2"/>
    <property type="match status" value="1"/>
</dbReference>
<protein>
    <submittedName>
        <fullName evidence="5">Helix-turn-helix transcriptional regulator</fullName>
    </submittedName>
</protein>
<sequence>MVDFHQHLNQTHQGALSQRLSVTRVTASACDYESPEHEHAQGQLVLALAGGVRCAINGQVWMVPPQGAVWIPPHHVHTNYVTHNAEVCMAFIAADIGLAAMPTGTIAVTEVLQAVLLQLADLQAASAVNTEMGADEVNTNEKEQEYEQRLMDVLLLELPRAQPQAYAIPVLHHPRLQPLYQQLLAQPQNRDSSQTWAERLAISERTLLRLVKQDTGLSFARWRQQVQLLHALLQLAAGKSVQQAAMDLGYESVSAFITVFKKRLGTTPKRYFSAPNKGEWRTHKPTKD</sequence>
<dbReference type="CDD" id="cd06124">
    <property type="entry name" value="cupin_NimR-like_N"/>
    <property type="match status" value="1"/>
</dbReference>